<sequence length="345" mass="38310">MKEKLTYPFTAIVGQQSMKEALILNTIYPSIGGVLIKGEKGTAKSTAVRALAALLPEREVVQGCACGCEWGNWNDLCPDCAERYASNSLVKDKSPMKVVELPLSSTEDRVAGTLDIEHAITTGRKKFEPGILAKANGNILYVDEVNLLDDHLVDLLLDAAAMGTNFIEREGVSYSHPSKFILVGTMNPEEGDLRPQLLDRFGLMADVKGECDENNRKEVIKRRIAFEKDPESFINEYSEAQRLLRENILEARTIVKDLDPDDAVMDMAVKISIHLGVDGHRTDLTLIKAAMAYAALNKRDKLQPSDVTAVSTLVLPHRMRRNPFQDANLDIAELDKWIHSTFSTQ</sequence>
<evidence type="ECO:0000256" key="3">
    <source>
        <dbReference type="ARBA" id="ARBA00022840"/>
    </source>
</evidence>
<comment type="caution">
    <text evidence="5">The sequence shown here is derived from an EMBL/GenBank/DDBJ whole genome shotgun (WGS) entry which is preliminary data.</text>
</comment>
<dbReference type="Gene3D" id="3.40.50.300">
    <property type="entry name" value="P-loop containing nucleotide triphosphate hydrolases"/>
    <property type="match status" value="1"/>
</dbReference>
<dbReference type="InterPro" id="IPR027417">
    <property type="entry name" value="P-loop_NTPase"/>
</dbReference>
<dbReference type="Proteomes" id="UP000752814">
    <property type="component" value="Unassembled WGS sequence"/>
</dbReference>
<dbReference type="InterPro" id="IPR041628">
    <property type="entry name" value="ChlI/MoxR_AAA_lid"/>
</dbReference>
<dbReference type="SUPFAM" id="SSF52540">
    <property type="entry name" value="P-loop containing nucleoside triphosphate hydrolases"/>
    <property type="match status" value="1"/>
</dbReference>
<dbReference type="EMBL" id="LVVT01000001">
    <property type="protein sequence ID" value="TQS84866.1"/>
    <property type="molecule type" value="Genomic_DNA"/>
</dbReference>
<evidence type="ECO:0000256" key="2">
    <source>
        <dbReference type="ARBA" id="ARBA00022741"/>
    </source>
</evidence>
<dbReference type="Pfam" id="PF17863">
    <property type="entry name" value="AAA_lid_2"/>
    <property type="match status" value="1"/>
</dbReference>
<dbReference type="GO" id="GO:0005524">
    <property type="term" value="F:ATP binding"/>
    <property type="evidence" value="ECO:0007669"/>
    <property type="project" value="UniProtKB-KW"/>
</dbReference>
<comment type="similarity">
    <text evidence="1">Belongs to the Mg-chelatase subunits D/I family.</text>
</comment>
<accession>A0A8J8PFU7</accession>
<organism evidence="5 6">
    <name type="scientific">Candidatus Methanomassiliicoccus intestinalis</name>
    <dbReference type="NCBI Taxonomy" id="1406512"/>
    <lineage>
        <taxon>Archaea</taxon>
        <taxon>Methanobacteriati</taxon>
        <taxon>Thermoplasmatota</taxon>
        <taxon>Thermoplasmata</taxon>
        <taxon>Methanomassiliicoccales</taxon>
        <taxon>Methanomassiliicoccaceae</taxon>
        <taxon>Methanomassiliicoccus</taxon>
    </lineage>
</organism>
<dbReference type="InterPro" id="IPR045006">
    <property type="entry name" value="CHLI-like"/>
</dbReference>
<reference evidence="5" key="1">
    <citation type="submission" date="2016-03" db="EMBL/GenBank/DDBJ databases">
        <authorList>
            <person name="Borrel G."/>
            <person name="Mccann A."/>
            <person name="O'Toole P.W."/>
        </authorList>
    </citation>
    <scope>NUCLEOTIDE SEQUENCE</scope>
    <source>
        <strain evidence="5">183</strain>
    </source>
</reference>
<feature type="domain" description="AAA+ ATPase" evidence="4">
    <location>
        <begin position="30"/>
        <end position="211"/>
    </location>
</feature>
<dbReference type="InterPro" id="IPR003593">
    <property type="entry name" value="AAA+_ATPase"/>
</dbReference>
<evidence type="ECO:0000313" key="6">
    <source>
        <dbReference type="Proteomes" id="UP000752814"/>
    </source>
</evidence>
<dbReference type="PANTHER" id="PTHR32039:SF9">
    <property type="entry name" value="MAGNESIUM-CHELATASE SUBUNIT CHLI-2, CHLOROPLASTIC"/>
    <property type="match status" value="1"/>
</dbReference>
<dbReference type="RefSeq" id="WP_020448566.1">
    <property type="nucleotide sequence ID" value="NZ_CAYAYE010000003.1"/>
</dbReference>
<name>A0A8J8PFU7_9ARCH</name>
<keyword evidence="2" id="KW-0547">Nucleotide-binding</keyword>
<evidence type="ECO:0000259" key="4">
    <source>
        <dbReference type="SMART" id="SM00382"/>
    </source>
</evidence>
<protein>
    <submittedName>
        <fullName evidence="5">Magnesium chelatase ATPase subunit I</fullName>
    </submittedName>
</protein>
<dbReference type="AlphaFoldDB" id="A0A8J8PFU7"/>
<evidence type="ECO:0000256" key="1">
    <source>
        <dbReference type="ARBA" id="ARBA00005799"/>
    </source>
</evidence>
<dbReference type="InterPro" id="IPR000523">
    <property type="entry name" value="Mg_chelatse_chII-like_cat_dom"/>
</dbReference>
<keyword evidence="3" id="KW-0067">ATP-binding</keyword>
<dbReference type="Gene3D" id="1.10.8.80">
    <property type="entry name" value="Magnesium chelatase subunit I, C-Terminal domain"/>
    <property type="match status" value="1"/>
</dbReference>
<dbReference type="Pfam" id="PF01078">
    <property type="entry name" value="Mg_chelatase"/>
    <property type="match status" value="1"/>
</dbReference>
<dbReference type="OMA" id="TVMERRF"/>
<dbReference type="SMART" id="SM00382">
    <property type="entry name" value="AAA"/>
    <property type="match status" value="1"/>
</dbReference>
<gene>
    <name evidence="5" type="ORF">A3207_02240</name>
</gene>
<dbReference type="GeneID" id="41323096"/>
<dbReference type="PANTHER" id="PTHR32039">
    <property type="entry name" value="MAGNESIUM-CHELATASE SUBUNIT CHLI"/>
    <property type="match status" value="1"/>
</dbReference>
<evidence type="ECO:0000313" key="5">
    <source>
        <dbReference type="EMBL" id="TQS84866.1"/>
    </source>
</evidence>
<dbReference type="CDD" id="cd00009">
    <property type="entry name" value="AAA"/>
    <property type="match status" value="1"/>
</dbReference>
<proteinExistence type="inferred from homology"/>